<evidence type="ECO:0000256" key="1">
    <source>
        <dbReference type="SAM" id="Phobius"/>
    </source>
</evidence>
<accession>A0A6J5LDX8</accession>
<proteinExistence type="predicted"/>
<sequence>MMLNIHRSSHRSRKLSLIRDLVYYGGITLLPLTTFTAMQKTKHKYSRRRGLQPSSECVVLSVDSTTVELFSLKEHRSSRNGFDEGGVSHGW</sequence>
<protein>
    <submittedName>
        <fullName evidence="2">Uncharacterized protein</fullName>
    </submittedName>
</protein>
<reference evidence="2" key="1">
    <citation type="submission" date="2020-04" db="EMBL/GenBank/DDBJ databases">
        <authorList>
            <person name="Chiriac C."/>
            <person name="Salcher M."/>
            <person name="Ghai R."/>
            <person name="Kavagutti S V."/>
        </authorList>
    </citation>
    <scope>NUCLEOTIDE SEQUENCE</scope>
</reference>
<dbReference type="EMBL" id="LR796259">
    <property type="protein sequence ID" value="CAB4132195.1"/>
    <property type="molecule type" value="Genomic_DNA"/>
</dbReference>
<keyword evidence="1" id="KW-0812">Transmembrane</keyword>
<gene>
    <name evidence="2" type="ORF">UFOVP139_10</name>
</gene>
<keyword evidence="1" id="KW-1133">Transmembrane helix</keyword>
<name>A0A6J5LDX8_9CAUD</name>
<feature type="transmembrane region" description="Helical" evidence="1">
    <location>
        <begin position="21"/>
        <end position="38"/>
    </location>
</feature>
<evidence type="ECO:0000313" key="2">
    <source>
        <dbReference type="EMBL" id="CAB4132195.1"/>
    </source>
</evidence>
<organism evidence="2">
    <name type="scientific">uncultured Caudovirales phage</name>
    <dbReference type="NCBI Taxonomy" id="2100421"/>
    <lineage>
        <taxon>Viruses</taxon>
        <taxon>Duplodnaviria</taxon>
        <taxon>Heunggongvirae</taxon>
        <taxon>Uroviricota</taxon>
        <taxon>Caudoviricetes</taxon>
        <taxon>Peduoviridae</taxon>
        <taxon>Maltschvirus</taxon>
        <taxon>Maltschvirus maltsch</taxon>
    </lineage>
</organism>
<keyword evidence="1" id="KW-0472">Membrane</keyword>